<dbReference type="EMBL" id="JABANO010019229">
    <property type="protein sequence ID" value="KAF4730514.1"/>
    <property type="molecule type" value="Genomic_DNA"/>
</dbReference>
<keyword evidence="1" id="KW-0175">Coiled coil</keyword>
<evidence type="ECO:0000256" key="1">
    <source>
        <dbReference type="SAM" id="Coils"/>
    </source>
</evidence>
<accession>A0A7J6SC28</accession>
<evidence type="ECO:0000313" key="3">
    <source>
        <dbReference type="Proteomes" id="UP000553632"/>
    </source>
</evidence>
<dbReference type="Proteomes" id="UP000553632">
    <property type="component" value="Unassembled WGS sequence"/>
</dbReference>
<comment type="caution">
    <text evidence="2">The sequence shown here is derived from an EMBL/GenBank/DDBJ whole genome shotgun (WGS) entry which is preliminary data.</text>
</comment>
<sequence length="103" mass="11828">QLANKLSASEKDIAKRVKGELDEKLKAYEAKVAEKEKQFKAQLKQKGQQIVAQQREISDVRRELEKTREDLHSSEALVKEHLQTISEQNARIGELFLVYHGSI</sequence>
<name>A0A7J6SC28_PEROL</name>
<reference evidence="2 3" key="1">
    <citation type="submission" date="2020-04" db="EMBL/GenBank/DDBJ databases">
        <title>Perkinsus olseni comparative genomics.</title>
        <authorList>
            <person name="Bogema D.R."/>
        </authorList>
    </citation>
    <scope>NUCLEOTIDE SEQUENCE [LARGE SCALE GENOMIC DNA]</scope>
    <source>
        <strain evidence="2 3">ATCC PRA-207</strain>
    </source>
</reference>
<feature type="non-terminal residue" evidence="2">
    <location>
        <position position="1"/>
    </location>
</feature>
<feature type="coiled-coil region" evidence="1">
    <location>
        <begin position="11"/>
        <end position="77"/>
    </location>
</feature>
<evidence type="ECO:0000313" key="2">
    <source>
        <dbReference type="EMBL" id="KAF4730514.1"/>
    </source>
</evidence>
<keyword evidence="3" id="KW-1185">Reference proteome</keyword>
<gene>
    <name evidence="2" type="ORF">FOZ63_024809</name>
</gene>
<dbReference type="AlphaFoldDB" id="A0A7J6SC28"/>
<organism evidence="2 3">
    <name type="scientific">Perkinsus olseni</name>
    <name type="common">Perkinsus atlanticus</name>
    <dbReference type="NCBI Taxonomy" id="32597"/>
    <lineage>
        <taxon>Eukaryota</taxon>
        <taxon>Sar</taxon>
        <taxon>Alveolata</taxon>
        <taxon>Perkinsozoa</taxon>
        <taxon>Perkinsea</taxon>
        <taxon>Perkinsida</taxon>
        <taxon>Perkinsidae</taxon>
        <taxon>Perkinsus</taxon>
    </lineage>
</organism>
<protein>
    <submittedName>
        <fullName evidence="2">Uncharacterized protein</fullName>
    </submittedName>
</protein>
<proteinExistence type="predicted"/>